<dbReference type="AlphaFoldDB" id="A0AAD6MFP0"/>
<evidence type="ECO:0000313" key="1">
    <source>
        <dbReference type="EMBL" id="KAJ6984673.1"/>
    </source>
</evidence>
<accession>A0AAD6MFP0</accession>
<dbReference type="Proteomes" id="UP001164929">
    <property type="component" value="Chromosome 9"/>
</dbReference>
<sequence>MVTTHRTLFSWSKPFPTSFQAVFHAAFGQKFCTGGVSNRVCSLGEVLGRALFCYTGDALLRSPDCVKSVSALKWNTDGIRYKWSVKDHELIYSSSILSGTKHSNETEILAIKKAVEISADLSSLAQAMDWLFRNALFKCSELVEQERSMLSIVYIFNSVKALKAAAFIHALREASAFADNLAKEAISRGDDLTTWL</sequence>
<proteinExistence type="predicted"/>
<comment type="caution">
    <text evidence="1">The sequence shown here is derived from an EMBL/GenBank/DDBJ whole genome shotgun (WGS) entry which is preliminary data.</text>
</comment>
<organism evidence="1 2">
    <name type="scientific">Populus alba x Populus x berolinensis</name>
    <dbReference type="NCBI Taxonomy" id="444605"/>
    <lineage>
        <taxon>Eukaryota</taxon>
        <taxon>Viridiplantae</taxon>
        <taxon>Streptophyta</taxon>
        <taxon>Embryophyta</taxon>
        <taxon>Tracheophyta</taxon>
        <taxon>Spermatophyta</taxon>
        <taxon>Magnoliopsida</taxon>
        <taxon>eudicotyledons</taxon>
        <taxon>Gunneridae</taxon>
        <taxon>Pentapetalae</taxon>
        <taxon>rosids</taxon>
        <taxon>fabids</taxon>
        <taxon>Malpighiales</taxon>
        <taxon>Salicaceae</taxon>
        <taxon>Saliceae</taxon>
        <taxon>Populus</taxon>
    </lineage>
</organism>
<keyword evidence="2" id="KW-1185">Reference proteome</keyword>
<protein>
    <submittedName>
        <fullName evidence="1">Uncharacterized protein</fullName>
    </submittedName>
</protein>
<dbReference type="EMBL" id="JAQIZT010000009">
    <property type="protein sequence ID" value="KAJ6984673.1"/>
    <property type="molecule type" value="Genomic_DNA"/>
</dbReference>
<reference evidence="1" key="1">
    <citation type="journal article" date="2023" name="Mol. Ecol. Resour.">
        <title>Chromosome-level genome assembly of a triploid poplar Populus alba 'Berolinensis'.</title>
        <authorList>
            <person name="Chen S."/>
            <person name="Yu Y."/>
            <person name="Wang X."/>
            <person name="Wang S."/>
            <person name="Zhang T."/>
            <person name="Zhou Y."/>
            <person name="He R."/>
            <person name="Meng N."/>
            <person name="Wang Y."/>
            <person name="Liu W."/>
            <person name="Liu Z."/>
            <person name="Liu J."/>
            <person name="Guo Q."/>
            <person name="Huang H."/>
            <person name="Sederoff R.R."/>
            <person name="Wang G."/>
            <person name="Qu G."/>
            <person name="Chen S."/>
        </authorList>
    </citation>
    <scope>NUCLEOTIDE SEQUENCE</scope>
    <source>
        <strain evidence="1">SC-2020</strain>
    </source>
</reference>
<gene>
    <name evidence="1" type="ORF">NC653_022848</name>
</gene>
<evidence type="ECO:0000313" key="2">
    <source>
        <dbReference type="Proteomes" id="UP001164929"/>
    </source>
</evidence>
<name>A0AAD6MFP0_9ROSI</name>